<evidence type="ECO:0000313" key="2">
    <source>
        <dbReference type="Proteomes" id="UP001606303"/>
    </source>
</evidence>
<sequence>MIDDMKRNWLKWLGLTALGGCAQAQPRSRSVTAVVINYTDRYIGDVWVDGVWVGAADAFGGDGNRVEGLLAPANPNRKVVVKVKWRLSGLYDIASNTYSRLPEEEFSTEVPVSWPYPPNPNYLVLHFYPDGRVEAELEADQIKRRIPKPPGYHRNSRQ</sequence>
<proteinExistence type="predicted"/>
<accession>A0ABW7H4I9</accession>
<evidence type="ECO:0000313" key="1">
    <source>
        <dbReference type="EMBL" id="MFG6469083.1"/>
    </source>
</evidence>
<comment type="caution">
    <text evidence="1">The sequence shown here is derived from an EMBL/GenBank/DDBJ whole genome shotgun (WGS) entry which is preliminary data.</text>
</comment>
<dbReference type="Pfam" id="PF11745">
    <property type="entry name" value="DUF3304"/>
    <property type="match status" value="1"/>
</dbReference>
<dbReference type="RefSeq" id="WP_394387374.1">
    <property type="nucleotide sequence ID" value="NZ_JBIGIB010000007.1"/>
</dbReference>
<name>A0ABW7H4I9_9BURK</name>
<organism evidence="1 2">
    <name type="scientific">Pelomonas baiyunensis</name>
    <dbReference type="NCBI Taxonomy" id="3299026"/>
    <lineage>
        <taxon>Bacteria</taxon>
        <taxon>Pseudomonadati</taxon>
        <taxon>Pseudomonadota</taxon>
        <taxon>Betaproteobacteria</taxon>
        <taxon>Burkholderiales</taxon>
        <taxon>Sphaerotilaceae</taxon>
        <taxon>Roseateles</taxon>
    </lineage>
</organism>
<reference evidence="1 2" key="1">
    <citation type="submission" date="2024-08" db="EMBL/GenBank/DDBJ databases">
        <authorList>
            <person name="Lu H."/>
        </authorList>
    </citation>
    <scope>NUCLEOTIDE SEQUENCE [LARGE SCALE GENOMIC DNA]</scope>
    <source>
        <strain evidence="1 2">BYS87W</strain>
    </source>
</reference>
<protein>
    <submittedName>
        <fullName evidence="1">DUF3304 domain-containing protein</fullName>
    </submittedName>
</protein>
<keyword evidence="2" id="KW-1185">Reference proteome</keyword>
<dbReference type="EMBL" id="JBIGIB010000007">
    <property type="protein sequence ID" value="MFG6469083.1"/>
    <property type="molecule type" value="Genomic_DNA"/>
</dbReference>
<dbReference type="InterPro" id="IPR021733">
    <property type="entry name" value="DUF3304"/>
</dbReference>
<gene>
    <name evidence="1" type="ORF">ACG01O_20835</name>
</gene>
<dbReference type="Proteomes" id="UP001606303">
    <property type="component" value="Unassembled WGS sequence"/>
</dbReference>